<feature type="region of interest" description="Disordered" evidence="1">
    <location>
        <begin position="88"/>
        <end position="122"/>
    </location>
</feature>
<reference evidence="2 3" key="1">
    <citation type="journal article" date="2017" name="BMC Genomics">
        <title>Comparative genomic and phylogenomic analyses of the Bifidobacteriaceae family.</title>
        <authorList>
            <person name="Lugli G.A."/>
            <person name="Milani C."/>
            <person name="Turroni F."/>
            <person name="Duranti S."/>
            <person name="Mancabelli L."/>
            <person name="Mangifesta M."/>
            <person name="Ferrario C."/>
            <person name="Modesto M."/>
            <person name="Mattarelli P."/>
            <person name="Jiri K."/>
            <person name="van Sinderen D."/>
            <person name="Ventura M."/>
        </authorList>
    </citation>
    <scope>NUCLEOTIDE SEQUENCE [LARGE SCALE GENOMIC DNA]</scope>
    <source>
        <strain evidence="2 3">DSM 100201</strain>
    </source>
</reference>
<protein>
    <submittedName>
        <fullName evidence="2">CRISPR-associated protein Cas2</fullName>
    </submittedName>
</protein>
<dbReference type="CDD" id="cd09755">
    <property type="entry name" value="Cas2_I-E"/>
    <property type="match status" value="1"/>
</dbReference>
<keyword evidence="3" id="KW-1185">Reference proteome</keyword>
<evidence type="ECO:0000256" key="1">
    <source>
        <dbReference type="SAM" id="MobiDB-lite"/>
    </source>
</evidence>
<dbReference type="EMBL" id="MWWV01000017">
    <property type="protein sequence ID" value="OZG55693.1"/>
    <property type="molecule type" value="Genomic_DNA"/>
</dbReference>
<gene>
    <name evidence="2" type="ORF">BTIS_1920</name>
</gene>
<dbReference type="Proteomes" id="UP000216444">
    <property type="component" value="Unassembled WGS sequence"/>
</dbReference>
<comment type="caution">
    <text evidence="2">The sequence shown here is derived from an EMBL/GenBank/DDBJ whole genome shotgun (WGS) entry which is preliminary data.</text>
</comment>
<dbReference type="RefSeq" id="WP_094664992.1">
    <property type="nucleotide sequence ID" value="NZ_MWWV01000017.1"/>
</dbReference>
<dbReference type="InterPro" id="IPR010152">
    <property type="entry name" value="CRISPR-assoc_prot_Cas2_sub"/>
</dbReference>
<dbReference type="AlphaFoldDB" id="A0A261F9N0"/>
<dbReference type="Gene3D" id="3.30.70.240">
    <property type="match status" value="1"/>
</dbReference>
<dbReference type="NCBIfam" id="TIGR01873">
    <property type="entry name" value="cas_CT1978"/>
    <property type="match status" value="1"/>
</dbReference>
<dbReference type="Pfam" id="PF09707">
    <property type="entry name" value="Cas_Cas2CT1978"/>
    <property type="match status" value="1"/>
</dbReference>
<accession>A0A261F9N0</accession>
<organism evidence="2 3">
    <name type="scientific">Bifidobacterium tissieri</name>
    <dbReference type="NCBI Taxonomy" id="1630162"/>
    <lineage>
        <taxon>Bacteria</taxon>
        <taxon>Bacillati</taxon>
        <taxon>Actinomycetota</taxon>
        <taxon>Actinomycetes</taxon>
        <taxon>Bifidobacteriales</taxon>
        <taxon>Bifidobacteriaceae</taxon>
        <taxon>Bifidobacterium</taxon>
    </lineage>
</organism>
<evidence type="ECO:0000313" key="3">
    <source>
        <dbReference type="Proteomes" id="UP000216444"/>
    </source>
</evidence>
<sequence>MIVIVLTVSPPRLRGHLTRWLFEISPGVYVGKVSARVRELLWEQVLENIGQGRAVMVYPADNEQGMEFRTRGQEWDPVDFDGLQLIMRPNTSQQQRSNSAKKSMNMSRTGWSTAARRRRFGR</sequence>
<name>A0A261F9N0_9BIFI</name>
<evidence type="ECO:0000313" key="2">
    <source>
        <dbReference type="EMBL" id="OZG55693.1"/>
    </source>
</evidence>
<feature type="compositionally biased region" description="Polar residues" evidence="1">
    <location>
        <begin position="89"/>
        <end position="112"/>
    </location>
</feature>
<proteinExistence type="predicted"/>